<keyword evidence="1" id="KW-0812">Transmembrane</keyword>
<evidence type="ECO:0000313" key="3">
    <source>
        <dbReference type="Proteomes" id="UP000198755"/>
    </source>
</evidence>
<sequence length="179" mass="19024">MQGLVSFAGEIGNALAILLPTFCYLAALICFIFSAWGFWRQASPDNPFRGKPWVPFVSLVLSGAFASFNSVLTMANVSAGTNLVVSITALTSYTPPNVGEVLGGAPGDTLINVVQLFQGFFQAFGAMACFFAAVAWRSVINGVGNRSQGGCLIQFTFGIMLINILTMAQWLVSMFQTGA</sequence>
<evidence type="ECO:0000313" key="2">
    <source>
        <dbReference type="EMBL" id="SFK80287.1"/>
    </source>
</evidence>
<dbReference type="RefSeq" id="WP_091686058.1">
    <property type="nucleotide sequence ID" value="NZ_FOSN01000022.1"/>
</dbReference>
<dbReference type="Proteomes" id="UP000198755">
    <property type="component" value="Unassembled WGS sequence"/>
</dbReference>
<protein>
    <submittedName>
        <fullName evidence="2">Uncharacterized protein</fullName>
    </submittedName>
</protein>
<dbReference type="AlphaFoldDB" id="A0A1I4CJ14"/>
<name>A0A1I4CJ14_9HYPH</name>
<evidence type="ECO:0000256" key="1">
    <source>
        <dbReference type="SAM" id="Phobius"/>
    </source>
</evidence>
<reference evidence="2 3" key="1">
    <citation type="submission" date="2016-10" db="EMBL/GenBank/DDBJ databases">
        <authorList>
            <person name="de Groot N.N."/>
        </authorList>
    </citation>
    <scope>NUCLEOTIDE SEQUENCE [LARGE SCALE GENOMIC DNA]</scope>
    <source>
        <strain evidence="2 3">NE2</strain>
    </source>
</reference>
<organism evidence="2 3">
    <name type="scientific">Methylocapsa palsarum</name>
    <dbReference type="NCBI Taxonomy" id="1612308"/>
    <lineage>
        <taxon>Bacteria</taxon>
        <taxon>Pseudomonadati</taxon>
        <taxon>Pseudomonadota</taxon>
        <taxon>Alphaproteobacteria</taxon>
        <taxon>Hyphomicrobiales</taxon>
        <taxon>Beijerinckiaceae</taxon>
        <taxon>Methylocapsa</taxon>
    </lineage>
</organism>
<dbReference type="EMBL" id="FOSN01000022">
    <property type="protein sequence ID" value="SFK80287.1"/>
    <property type="molecule type" value="Genomic_DNA"/>
</dbReference>
<accession>A0A1I4CJ14</accession>
<gene>
    <name evidence="2" type="ORF">SAMN05444581_12223</name>
</gene>
<dbReference type="STRING" id="1612308.SAMN05444581_12223"/>
<proteinExistence type="predicted"/>
<keyword evidence="1" id="KW-0472">Membrane</keyword>
<feature type="transmembrane region" description="Helical" evidence="1">
    <location>
        <begin position="120"/>
        <end position="140"/>
    </location>
</feature>
<keyword evidence="1" id="KW-1133">Transmembrane helix</keyword>
<feature type="transmembrane region" description="Helical" evidence="1">
    <location>
        <begin position="14"/>
        <end position="39"/>
    </location>
</feature>
<feature type="transmembrane region" description="Helical" evidence="1">
    <location>
        <begin position="152"/>
        <end position="172"/>
    </location>
</feature>
<dbReference type="OrthoDB" id="7258424at2"/>
<feature type="transmembrane region" description="Helical" evidence="1">
    <location>
        <begin position="51"/>
        <end position="72"/>
    </location>
</feature>
<keyword evidence="3" id="KW-1185">Reference proteome</keyword>